<evidence type="ECO:0000256" key="1">
    <source>
        <dbReference type="ARBA" id="ARBA00022517"/>
    </source>
</evidence>
<dbReference type="GO" id="GO:0003924">
    <property type="term" value="F:GTPase activity"/>
    <property type="evidence" value="ECO:0007669"/>
    <property type="project" value="InterPro"/>
</dbReference>
<dbReference type="InterPro" id="IPR000795">
    <property type="entry name" value="T_Tr_GTP-bd_dom"/>
</dbReference>
<dbReference type="PRINTS" id="PR00315">
    <property type="entry name" value="ELONGATNFCT"/>
</dbReference>
<protein>
    <recommendedName>
        <fullName evidence="5">Elongation factor-like 1</fullName>
    </recommendedName>
</protein>
<keyword evidence="7" id="KW-0648">Protein biosynthesis</keyword>
<dbReference type="SUPFAM" id="SSF50447">
    <property type="entry name" value="Translation proteins"/>
    <property type="match status" value="1"/>
</dbReference>
<dbReference type="SUPFAM" id="SSF54980">
    <property type="entry name" value="EF-G C-terminal domain-like"/>
    <property type="match status" value="2"/>
</dbReference>
<dbReference type="Pfam" id="PF22042">
    <property type="entry name" value="EF-G_D2"/>
    <property type="match status" value="1"/>
</dbReference>
<dbReference type="Gene3D" id="3.30.70.240">
    <property type="match status" value="1"/>
</dbReference>
<evidence type="ECO:0000256" key="2">
    <source>
        <dbReference type="ARBA" id="ARBA00022741"/>
    </source>
</evidence>
<dbReference type="GO" id="GO:0003746">
    <property type="term" value="F:translation elongation factor activity"/>
    <property type="evidence" value="ECO:0007669"/>
    <property type="project" value="UniProtKB-KW"/>
</dbReference>
<accession>A0A445FEX4</accession>
<evidence type="ECO:0000256" key="5">
    <source>
        <dbReference type="ARBA" id="ARBA00081809"/>
    </source>
</evidence>
<feature type="domain" description="Tr-type G" evidence="6">
    <location>
        <begin position="14"/>
        <end position="247"/>
    </location>
</feature>
<dbReference type="PANTHER" id="PTHR42908:SF3">
    <property type="entry name" value="ELONGATION FACTOR-LIKE GTPASE 1"/>
    <property type="match status" value="1"/>
</dbReference>
<dbReference type="GO" id="GO:0005829">
    <property type="term" value="C:cytosol"/>
    <property type="evidence" value="ECO:0007669"/>
    <property type="project" value="TreeGrafter"/>
</dbReference>
<evidence type="ECO:0000313" key="8">
    <source>
        <dbReference type="Proteomes" id="UP000289340"/>
    </source>
</evidence>
<keyword evidence="4" id="KW-0342">GTP-binding</keyword>
<dbReference type="CDD" id="cd01681">
    <property type="entry name" value="aeEF2_snRNP_like_IV"/>
    <property type="match status" value="1"/>
</dbReference>
<dbReference type="SMART" id="SM00838">
    <property type="entry name" value="EFG_C"/>
    <property type="match status" value="1"/>
</dbReference>
<dbReference type="PROSITE" id="PS51722">
    <property type="entry name" value="G_TR_2"/>
    <property type="match status" value="1"/>
</dbReference>
<dbReference type="InterPro" id="IPR000640">
    <property type="entry name" value="EFG_V-like"/>
</dbReference>
<evidence type="ECO:0000256" key="4">
    <source>
        <dbReference type="ARBA" id="ARBA00023134"/>
    </source>
</evidence>
<name>A0A445FEX4_GLYSO</name>
<dbReference type="PANTHER" id="PTHR42908">
    <property type="entry name" value="TRANSLATION ELONGATION FACTOR-RELATED"/>
    <property type="match status" value="1"/>
</dbReference>
<dbReference type="InterPro" id="IPR027417">
    <property type="entry name" value="P-loop_NTPase"/>
</dbReference>
<gene>
    <name evidence="7" type="ORF">D0Y65_051154</name>
</gene>
<keyword evidence="3" id="KW-0378">Hydrolase</keyword>
<dbReference type="GO" id="GO:0005525">
    <property type="term" value="F:GTP binding"/>
    <property type="evidence" value="ECO:0007669"/>
    <property type="project" value="UniProtKB-KW"/>
</dbReference>
<dbReference type="FunFam" id="3.30.70.240:FF:000006">
    <property type="entry name" value="Elongation factor like GTPase 1"/>
    <property type="match status" value="1"/>
</dbReference>
<sequence length="1022" mass="112792">MEEESSNCIDNERDLIRNICILAHVDHGKTTLADHLIAAAGGGVVHPKLAGRVRFMDYLDEEQRRAITMKSSSILLRYAGRYAVNLIDSPGHIDFCSEVSTAARLSDGALLLVDAVEGVHIQTHAVLRQCWIERLTPCLVLNKLDRLITELKLTPSEAYTRLLRIVHEVNGIVSAYKSEKYLTDVDSLLAGTGNGTTTGETLEDYDDNEDVFQPQKGNVIFACALDGWGFGIREFAEIYASKLGASVNALLRALWGQRYYNPKTKMIVGKKGVGGNKKPMFVQFVLEPLWQVYQGALEGDKGLVEKVIRTFSLSVPQRELQNKDVKVVLQAVMSRWLPLSEAVLSMVVRCLPDPVTAQAFRISRLIPKKEVIGDVEGVEGLVEEAELARNSVEECDCRDEAPCVAFVSKMFAVPVKMLPGHRVEVGNGYGDEGESESDECFLAFARIFSGVLHAGQRIFVLSALYDPVKGESMQKHIQEAELKSLYLMMGQGLKVVTSARAGNIVAIAGLGQHILKSATLSSTKNCWPFSSMAFQVAPTLRVAIEPSDPADVGALLKGLRLLNRADPFVEVTVSGRGEHVLAAAGEVHLERCIKDLKERFAKVSLEVSPPLVSYKETIEGDVLNVMENLKVLSRRSSDYVEKTTPNGRCVVRVQVMKLLPSLTKVLDESSDLLGDIIGVKSGQRPSILENDNPVEVLKKRILDAVEGDILSRNENDKDHAEKCKLKWLKILRRIWALGPRQIGPNLLFTPDIKAQSTNSSVLIRGSPRISERLGFVADSSINDSVDETSSNANSALYMDAEHLESSVISGFQLATSAGPLCDEPMWGLAFVVEARLSPFPGQHDESETHQQSEQYGIFAGQVIATVKDACRAAVVQNKPRLVEAMYFCELNTPTEYLGPMYAVLSRRRARVLKEEMQEGSPFFTVHAYLPVSESFGFADELRRWTSGAASALLVLSHWEALPEDPFFVPKTEEEIEEFGDGSSVLPNTARKLINAVRRRKGLPVEEKVVQHGTKQRTLARKV</sequence>
<dbReference type="Gene3D" id="3.90.1430.10">
    <property type="entry name" value="Yeast translation eEF2 (G' domain)"/>
    <property type="match status" value="1"/>
</dbReference>
<dbReference type="FunFam" id="3.40.50.300:FF:001180">
    <property type="entry name" value="Elongation factor 2-like protein"/>
    <property type="match status" value="1"/>
</dbReference>
<dbReference type="InterPro" id="IPR014721">
    <property type="entry name" value="Ribsml_uS5_D2-typ_fold_subgr"/>
</dbReference>
<dbReference type="AlphaFoldDB" id="A0A445FEX4"/>
<dbReference type="EMBL" id="QZWG01000019">
    <property type="protein sequence ID" value="RZB47401.1"/>
    <property type="molecule type" value="Genomic_DNA"/>
</dbReference>
<organism evidence="7 8">
    <name type="scientific">Glycine soja</name>
    <name type="common">Wild soybean</name>
    <dbReference type="NCBI Taxonomy" id="3848"/>
    <lineage>
        <taxon>Eukaryota</taxon>
        <taxon>Viridiplantae</taxon>
        <taxon>Streptophyta</taxon>
        <taxon>Embryophyta</taxon>
        <taxon>Tracheophyta</taxon>
        <taxon>Spermatophyta</taxon>
        <taxon>Magnoliopsida</taxon>
        <taxon>eudicotyledons</taxon>
        <taxon>Gunneridae</taxon>
        <taxon>Pentapetalae</taxon>
        <taxon>rosids</taxon>
        <taxon>fabids</taxon>
        <taxon>Fabales</taxon>
        <taxon>Fabaceae</taxon>
        <taxon>Papilionoideae</taxon>
        <taxon>50 kb inversion clade</taxon>
        <taxon>NPAAA clade</taxon>
        <taxon>indigoferoid/millettioid clade</taxon>
        <taxon>Phaseoleae</taxon>
        <taxon>Glycine</taxon>
        <taxon>Glycine subgen. Soja</taxon>
    </lineage>
</organism>
<dbReference type="InterPro" id="IPR035647">
    <property type="entry name" value="EFG_III/V"/>
</dbReference>
<dbReference type="InterPro" id="IPR053905">
    <property type="entry name" value="EF-G-like_DII"/>
</dbReference>
<dbReference type="CDD" id="cd04096">
    <property type="entry name" value="eEF2_snRNP_like_C"/>
    <property type="match status" value="1"/>
</dbReference>
<dbReference type="SMR" id="A0A445FEX4"/>
<dbReference type="CDD" id="cd16268">
    <property type="entry name" value="EF2_II"/>
    <property type="match status" value="1"/>
</dbReference>
<dbReference type="Proteomes" id="UP000289340">
    <property type="component" value="Chromosome 19"/>
</dbReference>
<dbReference type="GO" id="GO:1990904">
    <property type="term" value="C:ribonucleoprotein complex"/>
    <property type="evidence" value="ECO:0007669"/>
    <property type="project" value="TreeGrafter"/>
</dbReference>
<dbReference type="InterPro" id="IPR056752">
    <property type="entry name" value="EFL1"/>
</dbReference>
<dbReference type="GO" id="GO:0042256">
    <property type="term" value="P:cytosolic ribosome assembly"/>
    <property type="evidence" value="ECO:0007669"/>
    <property type="project" value="TreeGrafter"/>
</dbReference>
<keyword evidence="8" id="KW-1185">Reference proteome</keyword>
<dbReference type="Pfam" id="PF00679">
    <property type="entry name" value="EFG_C"/>
    <property type="match status" value="1"/>
</dbReference>
<evidence type="ECO:0000259" key="6">
    <source>
        <dbReference type="PROSITE" id="PS51722"/>
    </source>
</evidence>
<keyword evidence="1" id="KW-0690">Ribosome biogenesis</keyword>
<reference evidence="7 8" key="1">
    <citation type="submission" date="2018-09" db="EMBL/GenBank/DDBJ databases">
        <title>A high-quality reference genome of wild soybean provides a powerful tool to mine soybean genomes.</title>
        <authorList>
            <person name="Xie M."/>
            <person name="Chung C.Y.L."/>
            <person name="Li M.-W."/>
            <person name="Wong F.-L."/>
            <person name="Chan T.-F."/>
            <person name="Lam H.-M."/>
        </authorList>
    </citation>
    <scope>NUCLEOTIDE SEQUENCE [LARGE SCALE GENOMIC DNA]</scope>
    <source>
        <strain evidence="8">cv. W05</strain>
        <tissue evidence="7">Hypocotyl of etiolated seedlings</tissue>
    </source>
</reference>
<proteinExistence type="predicted"/>
<keyword evidence="7" id="KW-0251">Elongation factor</keyword>
<dbReference type="SUPFAM" id="SSF52540">
    <property type="entry name" value="P-loop containing nucleoside triphosphate hydrolases"/>
    <property type="match status" value="1"/>
</dbReference>
<dbReference type="CDD" id="cd16261">
    <property type="entry name" value="EF2_snRNP_III"/>
    <property type="match status" value="1"/>
</dbReference>
<dbReference type="FunFam" id="3.30.70.870:FF:000002">
    <property type="entry name" value="Translation elongation factor 2"/>
    <property type="match status" value="1"/>
</dbReference>
<dbReference type="InterPro" id="IPR020568">
    <property type="entry name" value="Ribosomal_Su5_D2-typ_SF"/>
</dbReference>
<dbReference type="Pfam" id="PF25118">
    <property type="entry name" value="EFL1"/>
    <property type="match status" value="1"/>
</dbReference>
<evidence type="ECO:0000313" key="7">
    <source>
        <dbReference type="EMBL" id="RZB47401.1"/>
    </source>
</evidence>
<dbReference type="Gene3D" id="3.30.70.870">
    <property type="entry name" value="Elongation Factor G (Translational Gtpase), domain 3"/>
    <property type="match status" value="1"/>
</dbReference>
<dbReference type="SUPFAM" id="SSF54211">
    <property type="entry name" value="Ribosomal protein S5 domain 2-like"/>
    <property type="match status" value="1"/>
</dbReference>
<dbReference type="Gene3D" id="2.40.30.10">
    <property type="entry name" value="Translation factors"/>
    <property type="match status" value="1"/>
</dbReference>
<evidence type="ECO:0000256" key="3">
    <source>
        <dbReference type="ARBA" id="ARBA00022801"/>
    </source>
</evidence>
<dbReference type="Gene3D" id="3.40.50.300">
    <property type="entry name" value="P-loop containing nucleotide triphosphate hydrolases"/>
    <property type="match status" value="1"/>
</dbReference>
<dbReference type="Pfam" id="PF00009">
    <property type="entry name" value="GTP_EFTU"/>
    <property type="match status" value="1"/>
</dbReference>
<dbReference type="CDD" id="cd01885">
    <property type="entry name" value="EF2"/>
    <property type="match status" value="1"/>
</dbReference>
<dbReference type="FunFam" id="3.90.1430.10:FF:000002">
    <property type="entry name" value="Elongation factor like GTPase 1"/>
    <property type="match status" value="1"/>
</dbReference>
<dbReference type="GO" id="GO:0043022">
    <property type="term" value="F:ribosome binding"/>
    <property type="evidence" value="ECO:0007669"/>
    <property type="project" value="TreeGrafter"/>
</dbReference>
<dbReference type="Gene3D" id="3.30.230.10">
    <property type="match status" value="1"/>
</dbReference>
<comment type="caution">
    <text evidence="7">The sequence shown here is derived from an EMBL/GenBank/DDBJ whole genome shotgun (WGS) entry which is preliminary data.</text>
</comment>
<keyword evidence="2" id="KW-0547">Nucleotide-binding</keyword>
<dbReference type="FunFam" id="2.40.30.10:FF:000095">
    <property type="entry name" value="Elongation factor Tu family protein"/>
    <property type="match status" value="1"/>
</dbReference>
<dbReference type="InterPro" id="IPR009000">
    <property type="entry name" value="Transl_B-barrel_sf"/>
</dbReference>